<evidence type="ECO:0000256" key="7">
    <source>
        <dbReference type="PIRNR" id="PIRNR031032"/>
    </source>
</evidence>
<dbReference type="VEuPathDB" id="FungiDB:G647_09606"/>
<dbReference type="InterPro" id="IPR051987">
    <property type="entry name" value="Sigma-2_receptor-like"/>
</dbReference>
<dbReference type="VEuPathDB" id="FungiDB:CLCR_11374"/>
<evidence type="ECO:0000256" key="5">
    <source>
        <dbReference type="ARBA" id="ARBA00022989"/>
    </source>
</evidence>
<dbReference type="PROSITE" id="PS51751">
    <property type="entry name" value="EXPERA"/>
    <property type="match status" value="1"/>
</dbReference>
<organism evidence="9 10">
    <name type="scientific">Cladophialophora carrionii</name>
    <dbReference type="NCBI Taxonomy" id="86049"/>
    <lineage>
        <taxon>Eukaryota</taxon>
        <taxon>Fungi</taxon>
        <taxon>Dikarya</taxon>
        <taxon>Ascomycota</taxon>
        <taxon>Pezizomycotina</taxon>
        <taxon>Eurotiomycetes</taxon>
        <taxon>Chaetothyriomycetidae</taxon>
        <taxon>Chaetothyriales</taxon>
        <taxon>Herpotrichiellaceae</taxon>
        <taxon>Cladophialophora</taxon>
    </lineage>
</organism>
<evidence type="ECO:0000259" key="8">
    <source>
        <dbReference type="PROSITE" id="PS51751"/>
    </source>
</evidence>
<comment type="similarity">
    <text evidence="2">Belongs to the TMEM97/sigma-2 receptor family.</text>
</comment>
<protein>
    <recommendedName>
        <fullName evidence="7">Efficient mitochondria targeting-associated protein 19</fullName>
    </recommendedName>
</protein>
<dbReference type="AlphaFoldDB" id="A0A1C1CR24"/>
<keyword evidence="6 7" id="KW-0472">Membrane</keyword>
<dbReference type="STRING" id="86049.A0A1C1CR24"/>
<dbReference type="EMBL" id="LGRB01000009">
    <property type="protein sequence ID" value="OCT50964.1"/>
    <property type="molecule type" value="Genomic_DNA"/>
</dbReference>
<feature type="transmembrane region" description="Helical" evidence="7">
    <location>
        <begin position="105"/>
        <end position="128"/>
    </location>
</feature>
<accession>A0A1C1CR24</accession>
<feature type="domain" description="EXPERA" evidence="8">
    <location>
        <begin position="18"/>
        <end position="154"/>
    </location>
</feature>
<dbReference type="PANTHER" id="PTHR31204">
    <property type="entry name" value="SIGMA INTRACELLULAR RECEPTOR 2"/>
    <property type="match status" value="1"/>
</dbReference>
<comment type="caution">
    <text evidence="9">The sequence shown here is derived from an EMBL/GenBank/DDBJ whole genome shotgun (WGS) entry which is preliminary data.</text>
</comment>
<dbReference type="GO" id="GO:0005789">
    <property type="term" value="C:endoplasmic reticulum membrane"/>
    <property type="evidence" value="ECO:0007669"/>
    <property type="project" value="UniProtKB-SubCell"/>
</dbReference>
<dbReference type="Pfam" id="PF05241">
    <property type="entry name" value="EBP"/>
    <property type="match status" value="1"/>
</dbReference>
<keyword evidence="3 7" id="KW-0812">Transmembrane</keyword>
<dbReference type="PIRSF" id="PIRSF031032">
    <property type="entry name" value="TMP_97_prd"/>
    <property type="match status" value="1"/>
</dbReference>
<evidence type="ECO:0000313" key="9">
    <source>
        <dbReference type="EMBL" id="OCT50964.1"/>
    </source>
</evidence>
<proteinExistence type="inferred from homology"/>
<dbReference type="InterPro" id="IPR016964">
    <property type="entry name" value="Sigma2_recept"/>
</dbReference>
<evidence type="ECO:0000256" key="4">
    <source>
        <dbReference type="ARBA" id="ARBA00022824"/>
    </source>
</evidence>
<dbReference type="OrthoDB" id="433124at2759"/>
<keyword evidence="4 7" id="KW-0256">Endoplasmic reticulum</keyword>
<feature type="transmembrane region" description="Helical" evidence="7">
    <location>
        <begin position="72"/>
        <end position="93"/>
    </location>
</feature>
<evidence type="ECO:0000256" key="3">
    <source>
        <dbReference type="ARBA" id="ARBA00022692"/>
    </source>
</evidence>
<sequence length="177" mass="20263">MTTSTSQGRRRPLTARKLDILYLVFFVVHVPIMFLIDLSSTLPSFLVTPLSRTLVSYHLERFQDQFFTSPPAWFTIYMWLELVYHVPVSLWLGWGLWNDHPLVPLNLLVFALEVAITTLTCLADISSWTTYTSAQKNDLYGLYVPYLILACLMGIDAFIRVKRQVLHGLVQPKGKAA</sequence>
<comment type="subcellular location">
    <subcellularLocation>
        <location evidence="1">Endoplasmic reticulum membrane</location>
        <topology evidence="1">Multi-pass membrane protein</topology>
    </subcellularLocation>
</comment>
<gene>
    <name evidence="9" type="ORF">CLCR_11374</name>
</gene>
<evidence type="ECO:0000256" key="1">
    <source>
        <dbReference type="ARBA" id="ARBA00004477"/>
    </source>
</evidence>
<evidence type="ECO:0000313" key="10">
    <source>
        <dbReference type="Proteomes" id="UP000094526"/>
    </source>
</evidence>
<keyword evidence="10" id="KW-1185">Reference proteome</keyword>
<feature type="transmembrane region" description="Helical" evidence="7">
    <location>
        <begin position="140"/>
        <end position="159"/>
    </location>
</feature>
<dbReference type="Proteomes" id="UP000094526">
    <property type="component" value="Unassembled WGS sequence"/>
</dbReference>
<reference evidence="10" key="1">
    <citation type="submission" date="2015-07" db="EMBL/GenBank/DDBJ databases">
        <authorList>
            <person name="Teixeira M.M."/>
            <person name="Souza R.C."/>
            <person name="Almeida L.G."/>
            <person name="Vicente V.A."/>
            <person name="de Hoog S."/>
            <person name="Bocca A.L."/>
            <person name="de Almeida S.R."/>
            <person name="Vasconcelos A.T."/>
            <person name="Felipe M.S."/>
        </authorList>
    </citation>
    <scope>NUCLEOTIDE SEQUENCE [LARGE SCALE GENOMIC DNA]</scope>
    <source>
        <strain evidence="10">KSF</strain>
    </source>
</reference>
<feature type="transmembrane region" description="Helical" evidence="7">
    <location>
        <begin position="20"/>
        <end position="42"/>
    </location>
</feature>
<dbReference type="PANTHER" id="PTHR31204:SF1">
    <property type="entry name" value="SIGMA INTRACELLULAR RECEPTOR 2"/>
    <property type="match status" value="1"/>
</dbReference>
<evidence type="ECO:0000256" key="6">
    <source>
        <dbReference type="ARBA" id="ARBA00023136"/>
    </source>
</evidence>
<keyword evidence="5 7" id="KW-1133">Transmembrane helix</keyword>
<dbReference type="InterPro" id="IPR033118">
    <property type="entry name" value="EXPERA"/>
</dbReference>
<evidence type="ECO:0000256" key="2">
    <source>
        <dbReference type="ARBA" id="ARBA00009096"/>
    </source>
</evidence>
<name>A0A1C1CR24_9EURO</name>